<sequence>MDNGTTFTYRNKFGGFWVSDPANPFSNNARPNSWTPPLNTSWTWGQDRVFGVNLGGWLVMEPFITPSYYQKYTGAVDEFTLSTLMIADTGAGGGLQQLEAHYDTFITEQDIAEIAGAGLNWVRVPIAFWAIETWAGEPFLARTSWKYFLRFLGWARKYGLRVCLDLHAVPGSQNGYNHSGMLKVVNFMSGNMGLANAQRTLDYIRVLTEFITQPEYQDLIPIFGIVNEPTAGTAALSNFYLEAHNLIRNITGLGAGHGPYIAMHSAFNGAGDWVGFLQGADRMILDEHPYFAFGGVNTSPVNTTGATGQPGGTWPARTSFGVMIAGEFSAAPNDCGLFMVGVGVVSANPQCPEYDDWPSYSDEMKAGLLNMVLATMDALGDWFFWTWKIGPDQSGNISSPLWSYQLGLANGWIPTDPRTAQGKCASLSVSINRFSGAFLPWQTGSTPSSIPDASSVKYPWPPATMTNADVSVSLLPTYTNTGPVITMPVPTTFTSAPSKVTSGFDGWFDQADTAGGVVTVAGCTYPNEYTPTFAVVPTAACTGA</sequence>
<accession>A0A0C9WM46</accession>
<evidence type="ECO:0000256" key="6">
    <source>
        <dbReference type="ARBA" id="ARBA00022968"/>
    </source>
</evidence>
<evidence type="ECO:0000256" key="4">
    <source>
        <dbReference type="ARBA" id="ARBA00022692"/>
    </source>
</evidence>
<reference evidence="19" key="2">
    <citation type="submission" date="2015-01" db="EMBL/GenBank/DDBJ databases">
        <title>Evolutionary Origins and Diversification of the Mycorrhizal Mutualists.</title>
        <authorList>
            <consortium name="DOE Joint Genome Institute"/>
            <consortium name="Mycorrhizal Genomics Consortium"/>
            <person name="Kohler A."/>
            <person name="Kuo A."/>
            <person name="Nagy L.G."/>
            <person name="Floudas D."/>
            <person name="Copeland A."/>
            <person name="Barry K.W."/>
            <person name="Cichocki N."/>
            <person name="Veneault-Fourrey C."/>
            <person name="LaButti K."/>
            <person name="Lindquist E.A."/>
            <person name="Lipzen A."/>
            <person name="Lundell T."/>
            <person name="Morin E."/>
            <person name="Murat C."/>
            <person name="Riley R."/>
            <person name="Ohm R."/>
            <person name="Sun H."/>
            <person name="Tunlid A."/>
            <person name="Henrissat B."/>
            <person name="Grigoriev I.V."/>
            <person name="Hibbett D.S."/>
            <person name="Martin F."/>
        </authorList>
    </citation>
    <scope>NUCLEOTIDE SEQUENCE [LARGE SCALE GENOMIC DNA]</scope>
    <source>
        <strain evidence="19">LaAM-08-1</strain>
    </source>
</reference>
<dbReference type="Pfam" id="PF00150">
    <property type="entry name" value="Cellulase"/>
    <property type="match status" value="1"/>
</dbReference>
<evidence type="ECO:0000256" key="1">
    <source>
        <dbReference type="ARBA" id="ARBA00004401"/>
    </source>
</evidence>
<comment type="subcellular location">
    <subcellularLocation>
        <location evidence="1">Cell membrane</location>
        <topology evidence="1">Single-pass type II membrane protein</topology>
    </subcellularLocation>
</comment>
<keyword evidence="7" id="KW-1133">Transmembrane helix</keyword>
<dbReference type="GO" id="GO:0005576">
    <property type="term" value="C:extracellular region"/>
    <property type="evidence" value="ECO:0007669"/>
    <property type="project" value="TreeGrafter"/>
</dbReference>
<evidence type="ECO:0000256" key="13">
    <source>
        <dbReference type="ARBA" id="ARBA00037126"/>
    </source>
</evidence>
<evidence type="ECO:0000256" key="3">
    <source>
        <dbReference type="ARBA" id="ARBA00022475"/>
    </source>
</evidence>
<evidence type="ECO:0000256" key="9">
    <source>
        <dbReference type="ARBA" id="ARBA00023180"/>
    </source>
</evidence>
<evidence type="ECO:0000256" key="2">
    <source>
        <dbReference type="ARBA" id="ARBA00005641"/>
    </source>
</evidence>
<evidence type="ECO:0000256" key="16">
    <source>
        <dbReference type="RuleBase" id="RU361153"/>
    </source>
</evidence>
<dbReference type="InterPro" id="IPR017853">
    <property type="entry name" value="GH"/>
</dbReference>
<dbReference type="STRING" id="1095629.A0A0C9WM46"/>
<keyword evidence="4" id="KW-0812">Transmembrane</keyword>
<evidence type="ECO:0000256" key="14">
    <source>
        <dbReference type="ARBA" id="ARBA00038929"/>
    </source>
</evidence>
<keyword evidence="3" id="KW-1003">Cell membrane</keyword>
<comment type="function">
    <text evidence="13">Glucosidase involved in the degradation of cellulosic biomass. Active on lichenan.</text>
</comment>
<dbReference type="EC" id="3.2.1.58" evidence="14"/>
<evidence type="ECO:0000313" key="19">
    <source>
        <dbReference type="Proteomes" id="UP000054477"/>
    </source>
</evidence>
<dbReference type="PANTHER" id="PTHR31297">
    <property type="entry name" value="GLUCAN ENDO-1,6-BETA-GLUCOSIDASE B"/>
    <property type="match status" value="1"/>
</dbReference>
<dbReference type="HOGENOM" id="CLU_004624_6_1_1"/>
<comment type="similarity">
    <text evidence="2 16">Belongs to the glycosyl hydrolase 5 (cellulase A) family.</text>
</comment>
<dbReference type="InterPro" id="IPR001547">
    <property type="entry name" value="Glyco_hydro_5"/>
</dbReference>
<keyword evidence="8" id="KW-0472">Membrane</keyword>
<dbReference type="PANTHER" id="PTHR31297:SF34">
    <property type="entry name" value="GLUCAN 1,3-BETA-GLUCOSIDASE 2"/>
    <property type="match status" value="1"/>
</dbReference>
<dbReference type="Proteomes" id="UP000054477">
    <property type="component" value="Unassembled WGS sequence"/>
</dbReference>
<dbReference type="GO" id="GO:0004338">
    <property type="term" value="F:glucan exo-1,3-beta-glucosidase activity"/>
    <property type="evidence" value="ECO:0007669"/>
    <property type="project" value="UniProtKB-EC"/>
</dbReference>
<name>A0A0C9WM46_9AGAR</name>
<keyword evidence="10 16" id="KW-0326">Glycosidase</keyword>
<evidence type="ECO:0000259" key="17">
    <source>
        <dbReference type="Pfam" id="PF00150"/>
    </source>
</evidence>
<dbReference type="GO" id="GO:0009986">
    <property type="term" value="C:cell surface"/>
    <property type="evidence" value="ECO:0007669"/>
    <property type="project" value="TreeGrafter"/>
</dbReference>
<evidence type="ECO:0000256" key="12">
    <source>
        <dbReference type="ARBA" id="ARBA00036824"/>
    </source>
</evidence>
<organism evidence="18 19">
    <name type="scientific">Laccaria amethystina LaAM-08-1</name>
    <dbReference type="NCBI Taxonomy" id="1095629"/>
    <lineage>
        <taxon>Eukaryota</taxon>
        <taxon>Fungi</taxon>
        <taxon>Dikarya</taxon>
        <taxon>Basidiomycota</taxon>
        <taxon>Agaricomycotina</taxon>
        <taxon>Agaricomycetes</taxon>
        <taxon>Agaricomycetidae</taxon>
        <taxon>Agaricales</taxon>
        <taxon>Agaricineae</taxon>
        <taxon>Hydnangiaceae</taxon>
        <taxon>Laccaria</taxon>
    </lineage>
</organism>
<keyword evidence="9" id="KW-0325">Glycoprotein</keyword>
<proteinExistence type="inferred from homology"/>
<evidence type="ECO:0000256" key="7">
    <source>
        <dbReference type="ARBA" id="ARBA00022989"/>
    </source>
</evidence>
<comment type="catalytic activity">
    <reaction evidence="12">
        <text>Successive hydrolysis of beta-D-glucose units from the non-reducing ends of (1-&gt;3)-beta-D-glucans, releasing alpha-glucose.</text>
        <dbReference type="EC" id="3.2.1.58"/>
    </reaction>
</comment>
<dbReference type="Gene3D" id="3.20.20.80">
    <property type="entry name" value="Glycosidases"/>
    <property type="match status" value="1"/>
</dbReference>
<keyword evidence="5 16" id="KW-0378">Hydrolase</keyword>
<evidence type="ECO:0000256" key="10">
    <source>
        <dbReference type="ARBA" id="ARBA00023295"/>
    </source>
</evidence>
<dbReference type="AlphaFoldDB" id="A0A0C9WM46"/>
<dbReference type="InterPro" id="IPR050386">
    <property type="entry name" value="Glycosyl_hydrolase_5"/>
</dbReference>
<dbReference type="GO" id="GO:0009251">
    <property type="term" value="P:glucan catabolic process"/>
    <property type="evidence" value="ECO:0007669"/>
    <property type="project" value="TreeGrafter"/>
</dbReference>
<dbReference type="GO" id="GO:0005886">
    <property type="term" value="C:plasma membrane"/>
    <property type="evidence" value="ECO:0007669"/>
    <property type="project" value="UniProtKB-SubCell"/>
</dbReference>
<keyword evidence="11" id="KW-0961">Cell wall biogenesis/degradation</keyword>
<evidence type="ECO:0000256" key="8">
    <source>
        <dbReference type="ARBA" id="ARBA00023136"/>
    </source>
</evidence>
<dbReference type="SUPFAM" id="SSF51445">
    <property type="entry name" value="(Trans)glycosidases"/>
    <property type="match status" value="1"/>
</dbReference>
<keyword evidence="6" id="KW-0735">Signal-anchor</keyword>
<evidence type="ECO:0000313" key="18">
    <source>
        <dbReference type="EMBL" id="KIJ97809.1"/>
    </source>
</evidence>
<protein>
    <recommendedName>
        <fullName evidence="14">glucan 1,3-beta-glucosidase</fullName>
        <ecNumber evidence="14">3.2.1.58</ecNumber>
    </recommendedName>
    <alternativeName>
        <fullName evidence="15">Exo-1,3-beta-glucanase D</fullName>
    </alternativeName>
</protein>
<dbReference type="OrthoDB" id="62120at2759"/>
<gene>
    <name evidence="18" type="ORF">K443DRAFT_105002</name>
</gene>
<dbReference type="EMBL" id="KN838683">
    <property type="protein sequence ID" value="KIJ97809.1"/>
    <property type="molecule type" value="Genomic_DNA"/>
</dbReference>
<feature type="domain" description="Glycoside hydrolase family 5" evidence="17">
    <location>
        <begin position="90"/>
        <end position="250"/>
    </location>
</feature>
<evidence type="ECO:0000256" key="5">
    <source>
        <dbReference type="ARBA" id="ARBA00022801"/>
    </source>
</evidence>
<evidence type="ECO:0000256" key="11">
    <source>
        <dbReference type="ARBA" id="ARBA00023316"/>
    </source>
</evidence>
<keyword evidence="19" id="KW-1185">Reference proteome</keyword>
<evidence type="ECO:0000256" key="15">
    <source>
        <dbReference type="ARBA" id="ARBA00041260"/>
    </source>
</evidence>
<dbReference type="GO" id="GO:0071555">
    <property type="term" value="P:cell wall organization"/>
    <property type="evidence" value="ECO:0007669"/>
    <property type="project" value="UniProtKB-KW"/>
</dbReference>
<reference evidence="18 19" key="1">
    <citation type="submission" date="2014-04" db="EMBL/GenBank/DDBJ databases">
        <authorList>
            <consortium name="DOE Joint Genome Institute"/>
            <person name="Kuo A."/>
            <person name="Kohler A."/>
            <person name="Nagy L.G."/>
            <person name="Floudas D."/>
            <person name="Copeland A."/>
            <person name="Barry K.W."/>
            <person name="Cichocki N."/>
            <person name="Veneault-Fourrey C."/>
            <person name="LaButti K."/>
            <person name="Lindquist E.A."/>
            <person name="Lipzen A."/>
            <person name="Lundell T."/>
            <person name="Morin E."/>
            <person name="Murat C."/>
            <person name="Sun H."/>
            <person name="Tunlid A."/>
            <person name="Henrissat B."/>
            <person name="Grigoriev I.V."/>
            <person name="Hibbett D.S."/>
            <person name="Martin F."/>
            <person name="Nordberg H.P."/>
            <person name="Cantor M.N."/>
            <person name="Hua S.X."/>
        </authorList>
    </citation>
    <scope>NUCLEOTIDE SEQUENCE [LARGE SCALE GENOMIC DNA]</scope>
    <source>
        <strain evidence="18 19">LaAM-08-1</strain>
    </source>
</reference>